<name>A0A3Q9F7U8_9BURK</name>
<feature type="compositionally biased region" description="Polar residues" evidence="3">
    <location>
        <begin position="97"/>
        <end position="114"/>
    </location>
</feature>
<feature type="region of interest" description="Disordered" evidence="3">
    <location>
        <begin position="72"/>
        <end position="114"/>
    </location>
</feature>
<gene>
    <name evidence="5" type="ORF">D5R55_10510</name>
</gene>
<dbReference type="Gene3D" id="3.30.160.390">
    <property type="entry name" value="Integrase, DNA-binding domain"/>
    <property type="match status" value="1"/>
</dbReference>
<evidence type="ECO:0000313" key="5">
    <source>
        <dbReference type="EMBL" id="AZQ51402.1"/>
    </source>
</evidence>
<evidence type="ECO:0000313" key="6">
    <source>
        <dbReference type="Proteomes" id="UP000277191"/>
    </source>
</evidence>
<dbReference type="GO" id="GO:0015074">
    <property type="term" value="P:DNA integration"/>
    <property type="evidence" value="ECO:0007669"/>
    <property type="project" value="UniProtKB-KW"/>
</dbReference>
<evidence type="ECO:0000256" key="2">
    <source>
        <dbReference type="ARBA" id="ARBA00022908"/>
    </source>
</evidence>
<evidence type="ECO:0000256" key="1">
    <source>
        <dbReference type="ARBA" id="ARBA00008857"/>
    </source>
</evidence>
<proteinExistence type="inferred from homology"/>
<protein>
    <submittedName>
        <fullName evidence="5">DUF4102 domain-containing protein</fullName>
    </submittedName>
</protein>
<dbReference type="InterPro" id="IPR050808">
    <property type="entry name" value="Phage_Integrase"/>
</dbReference>
<dbReference type="Pfam" id="PF13356">
    <property type="entry name" value="Arm-DNA-bind_3"/>
    <property type="match status" value="1"/>
</dbReference>
<dbReference type="AlphaFoldDB" id="A0A3Q9F7U8"/>
<comment type="similarity">
    <text evidence="1">Belongs to the 'phage' integrase family.</text>
</comment>
<dbReference type="EMBL" id="CP034545">
    <property type="protein sequence ID" value="AZQ51402.1"/>
    <property type="molecule type" value="Genomic_DNA"/>
</dbReference>
<feature type="domain" description="Integrase DNA-binding" evidence="4">
    <location>
        <begin position="3"/>
        <end position="71"/>
    </location>
</feature>
<organism evidence="5 6">
    <name type="scientific">Burkholderia cenocepacia</name>
    <dbReference type="NCBI Taxonomy" id="95486"/>
    <lineage>
        <taxon>Bacteria</taxon>
        <taxon>Pseudomonadati</taxon>
        <taxon>Pseudomonadota</taxon>
        <taxon>Betaproteobacteria</taxon>
        <taxon>Burkholderiales</taxon>
        <taxon>Burkholderiaceae</taxon>
        <taxon>Burkholderia</taxon>
        <taxon>Burkholderia cepacia complex</taxon>
    </lineage>
</organism>
<evidence type="ECO:0000259" key="4">
    <source>
        <dbReference type="Pfam" id="PF13356"/>
    </source>
</evidence>
<dbReference type="InterPro" id="IPR038488">
    <property type="entry name" value="Integrase_DNA-bd_sf"/>
</dbReference>
<accession>A0A3Q9F7U8</accession>
<sequence>MPLTDIKIRQAKAANKPTKLTDRNGLYLEVRPSGSTLWRYRYRRASKENVFAIGAYPRSVCKTLANPRANRFGHRWHESDGRRHAALSVNPPPAAQQPCSARSPSRSTAPHQPP</sequence>
<dbReference type="PANTHER" id="PTHR30629:SF2">
    <property type="entry name" value="PROPHAGE INTEGRASE INTS-RELATED"/>
    <property type="match status" value="1"/>
</dbReference>
<keyword evidence="2" id="KW-0229">DNA integration</keyword>
<dbReference type="PANTHER" id="PTHR30629">
    <property type="entry name" value="PROPHAGE INTEGRASE"/>
    <property type="match status" value="1"/>
</dbReference>
<evidence type="ECO:0000256" key="3">
    <source>
        <dbReference type="SAM" id="MobiDB-lite"/>
    </source>
</evidence>
<dbReference type="InterPro" id="IPR025166">
    <property type="entry name" value="Integrase_DNA_bind_dom"/>
</dbReference>
<dbReference type="RefSeq" id="WP_126361962.1">
    <property type="nucleotide sequence ID" value="NZ_CP034545.1"/>
</dbReference>
<dbReference type="Proteomes" id="UP000277191">
    <property type="component" value="Chromosome 1"/>
</dbReference>
<reference evidence="5 6" key="1">
    <citation type="submission" date="2018-12" db="EMBL/GenBank/DDBJ databases">
        <title>Cadmium resistance mechanism in endophytic bacteria Burkholderia cenocepacia YG-3.</title>
        <authorList>
            <person name="Zhang X."/>
            <person name="Wang X."/>
            <person name="Zhu Y."/>
        </authorList>
    </citation>
    <scope>NUCLEOTIDE SEQUENCE [LARGE SCALE GENOMIC DNA]</scope>
    <source>
        <strain evidence="5 6">YG-3</strain>
    </source>
</reference>